<dbReference type="HAMAP" id="MF_00724">
    <property type="entry name" value="FliE"/>
    <property type="match status" value="1"/>
</dbReference>
<evidence type="ECO:0000256" key="3">
    <source>
        <dbReference type="ARBA" id="ARBA00023143"/>
    </source>
</evidence>
<name>F7NL39_9FIRM</name>
<evidence type="ECO:0000313" key="7">
    <source>
        <dbReference type="EMBL" id="EGO63144.1"/>
    </source>
</evidence>
<dbReference type="PANTHER" id="PTHR34653">
    <property type="match status" value="1"/>
</dbReference>
<dbReference type="Pfam" id="PF02049">
    <property type="entry name" value="FliE"/>
    <property type="match status" value="1"/>
</dbReference>
<evidence type="ECO:0000313" key="8">
    <source>
        <dbReference type="Proteomes" id="UP000003240"/>
    </source>
</evidence>
<dbReference type="EMBL" id="AFGF01000126">
    <property type="protein sequence ID" value="EGO63144.1"/>
    <property type="molecule type" value="Genomic_DNA"/>
</dbReference>
<dbReference type="GO" id="GO:0009425">
    <property type="term" value="C:bacterial-type flagellum basal body"/>
    <property type="evidence" value="ECO:0007669"/>
    <property type="project" value="UniProtKB-SubCell"/>
</dbReference>
<dbReference type="OrthoDB" id="9812413at2"/>
<dbReference type="PANTHER" id="PTHR34653:SF1">
    <property type="entry name" value="FLAGELLAR HOOK-BASAL BODY COMPLEX PROTEIN FLIE"/>
    <property type="match status" value="1"/>
</dbReference>
<keyword evidence="7" id="KW-0282">Flagellum</keyword>
<dbReference type="GO" id="GO:0071973">
    <property type="term" value="P:bacterial-type flagellum-dependent cell motility"/>
    <property type="evidence" value="ECO:0007669"/>
    <property type="project" value="InterPro"/>
</dbReference>
<accession>F7NL39</accession>
<feature type="compositionally biased region" description="Polar residues" evidence="6">
    <location>
        <begin position="10"/>
        <end position="20"/>
    </location>
</feature>
<dbReference type="NCBIfam" id="TIGR00205">
    <property type="entry name" value="fliE"/>
    <property type="match status" value="1"/>
</dbReference>
<dbReference type="PRINTS" id="PR01006">
    <property type="entry name" value="FLGHOOKFLIE"/>
</dbReference>
<dbReference type="AlphaFoldDB" id="F7NL39"/>
<comment type="similarity">
    <text evidence="2 4">Belongs to the FliE family.</text>
</comment>
<keyword evidence="3 4" id="KW-0975">Bacterial flagellum</keyword>
<evidence type="ECO:0000256" key="1">
    <source>
        <dbReference type="ARBA" id="ARBA00004117"/>
    </source>
</evidence>
<protein>
    <recommendedName>
        <fullName evidence="4 5">Flagellar hook-basal body complex protein FliE</fullName>
    </recommendedName>
</protein>
<dbReference type="GO" id="GO:0003774">
    <property type="term" value="F:cytoskeletal motor activity"/>
    <property type="evidence" value="ECO:0007669"/>
    <property type="project" value="InterPro"/>
</dbReference>
<gene>
    <name evidence="4" type="primary">fliE</name>
    <name evidence="7" type="ORF">ALO_14057</name>
</gene>
<evidence type="ECO:0000256" key="5">
    <source>
        <dbReference type="NCBIfam" id="TIGR00205"/>
    </source>
</evidence>
<sequence>MRAEPLKLTPVSNSSMSLTSGKAAPEDEKPFGEFLSEALNEVNELQHASKVASLNLVAGKVQDISEVMVATEKASVALQLTMQVRNKIVDAYQEIMRMQV</sequence>
<dbReference type="Proteomes" id="UP000003240">
    <property type="component" value="Unassembled WGS sequence"/>
</dbReference>
<feature type="region of interest" description="Disordered" evidence="6">
    <location>
        <begin position="1"/>
        <end position="27"/>
    </location>
</feature>
<dbReference type="GO" id="GO:0005198">
    <property type="term" value="F:structural molecule activity"/>
    <property type="evidence" value="ECO:0007669"/>
    <property type="project" value="UniProtKB-UniRule"/>
</dbReference>
<comment type="subcellular location">
    <subcellularLocation>
        <location evidence="1 4">Bacterial flagellum basal body</location>
    </subcellularLocation>
</comment>
<keyword evidence="7" id="KW-0966">Cell projection</keyword>
<evidence type="ECO:0000256" key="2">
    <source>
        <dbReference type="ARBA" id="ARBA00009272"/>
    </source>
</evidence>
<dbReference type="InterPro" id="IPR001624">
    <property type="entry name" value="FliE"/>
</dbReference>
<evidence type="ECO:0000256" key="4">
    <source>
        <dbReference type="HAMAP-Rule" id="MF_00724"/>
    </source>
</evidence>
<dbReference type="STRING" id="1009370.ALO_14057"/>
<dbReference type="RefSeq" id="WP_004096825.1">
    <property type="nucleotide sequence ID" value="NZ_AFGF01000126.1"/>
</dbReference>
<organism evidence="7 8">
    <name type="scientific">Acetonema longum DSM 6540</name>
    <dbReference type="NCBI Taxonomy" id="1009370"/>
    <lineage>
        <taxon>Bacteria</taxon>
        <taxon>Bacillati</taxon>
        <taxon>Bacillota</taxon>
        <taxon>Negativicutes</taxon>
        <taxon>Acetonemataceae</taxon>
        <taxon>Acetonema</taxon>
    </lineage>
</organism>
<keyword evidence="7" id="KW-0969">Cilium</keyword>
<dbReference type="eggNOG" id="COG1677">
    <property type="taxonomic scope" value="Bacteria"/>
</dbReference>
<reference evidence="7 8" key="1">
    <citation type="journal article" date="2011" name="EMBO J.">
        <title>Structural diversity of bacterial flagellar motors.</title>
        <authorList>
            <person name="Chen S."/>
            <person name="Beeby M."/>
            <person name="Murphy G.E."/>
            <person name="Leadbetter J.R."/>
            <person name="Hendrixson D.R."/>
            <person name="Briegel A."/>
            <person name="Li Z."/>
            <person name="Shi J."/>
            <person name="Tocheva E.I."/>
            <person name="Muller A."/>
            <person name="Dobro M.J."/>
            <person name="Jensen G.J."/>
        </authorList>
    </citation>
    <scope>NUCLEOTIDE SEQUENCE [LARGE SCALE GENOMIC DNA]</scope>
    <source>
        <strain evidence="7 8">DSM 6540</strain>
    </source>
</reference>
<proteinExistence type="inferred from homology"/>
<keyword evidence="8" id="KW-1185">Reference proteome</keyword>
<evidence type="ECO:0000256" key="6">
    <source>
        <dbReference type="SAM" id="MobiDB-lite"/>
    </source>
</evidence>
<comment type="caution">
    <text evidence="7">The sequence shown here is derived from an EMBL/GenBank/DDBJ whole genome shotgun (WGS) entry which is preliminary data.</text>
</comment>